<dbReference type="Proteomes" id="UP000022910">
    <property type="component" value="Unassembled WGS sequence"/>
</dbReference>
<dbReference type="InterPro" id="IPR036890">
    <property type="entry name" value="HATPase_C_sf"/>
</dbReference>
<evidence type="ECO:0000313" key="2">
    <source>
        <dbReference type="EMBL" id="EXX53738.1"/>
    </source>
</evidence>
<dbReference type="Pfam" id="PF12449">
    <property type="entry name" value="DUF3684"/>
    <property type="match status" value="1"/>
</dbReference>
<dbReference type="PANTHER" id="PTHR47839">
    <property type="entry name" value="DOMAIN PROTEIN, PUTATIVE (AFU_ORTHOLOGUE AFUA_6G04830)-RELATED"/>
    <property type="match status" value="1"/>
</dbReference>
<proteinExistence type="predicted"/>
<evidence type="ECO:0000313" key="3">
    <source>
        <dbReference type="Proteomes" id="UP000022910"/>
    </source>
</evidence>
<name>A0A015LFZ4_RHIIW</name>
<accession>A0A015LFZ4</accession>
<dbReference type="OrthoDB" id="2311347at2759"/>
<dbReference type="PANTHER" id="PTHR47839:SF1">
    <property type="entry name" value="DOMAIN PROTEIN, PUTATIVE (AFU_ORTHOLOGUE AFUA_6G04830)-RELATED"/>
    <property type="match status" value="1"/>
</dbReference>
<dbReference type="Gene3D" id="3.30.565.10">
    <property type="entry name" value="Histidine kinase-like ATPase, C-terminal domain"/>
    <property type="match status" value="1"/>
</dbReference>
<comment type="caution">
    <text evidence="2">The sequence shown here is derived from an EMBL/GenBank/DDBJ whole genome shotgun (WGS) entry which is preliminary data.</text>
</comment>
<reference evidence="2 3" key="1">
    <citation type="submission" date="2014-02" db="EMBL/GenBank/DDBJ databases">
        <title>Single nucleus genome sequencing reveals high similarity among nuclei of an endomycorrhizal fungus.</title>
        <authorList>
            <person name="Lin K."/>
            <person name="Geurts R."/>
            <person name="Zhang Z."/>
            <person name="Limpens E."/>
            <person name="Saunders D.G."/>
            <person name="Mu D."/>
            <person name="Pang E."/>
            <person name="Cao H."/>
            <person name="Cha H."/>
            <person name="Lin T."/>
            <person name="Zhou Q."/>
            <person name="Shang Y."/>
            <person name="Li Y."/>
            <person name="Ivanov S."/>
            <person name="Sharma T."/>
            <person name="Velzen R.V."/>
            <person name="Ruijter N.D."/>
            <person name="Aanen D.K."/>
            <person name="Win J."/>
            <person name="Kamoun S."/>
            <person name="Bisseling T."/>
            <person name="Huang S."/>
        </authorList>
    </citation>
    <scope>NUCLEOTIDE SEQUENCE [LARGE SCALE GENOMIC DNA]</scope>
    <source>
        <strain evidence="3">DAOM197198w</strain>
    </source>
</reference>
<evidence type="ECO:0000259" key="1">
    <source>
        <dbReference type="Pfam" id="PF25794"/>
    </source>
</evidence>
<gene>
    <name evidence="2" type="ORF">RirG_241140</name>
</gene>
<dbReference type="STRING" id="1432141.A0A015LFZ4"/>
<dbReference type="Pfam" id="PF25794">
    <property type="entry name" value="SACS"/>
    <property type="match status" value="1"/>
</dbReference>
<dbReference type="InterPro" id="IPR058210">
    <property type="entry name" value="SACS/Nov_dom"/>
</dbReference>
<organism evidence="2 3">
    <name type="scientific">Rhizophagus irregularis (strain DAOM 197198w)</name>
    <name type="common">Glomus intraradices</name>
    <dbReference type="NCBI Taxonomy" id="1432141"/>
    <lineage>
        <taxon>Eukaryota</taxon>
        <taxon>Fungi</taxon>
        <taxon>Fungi incertae sedis</taxon>
        <taxon>Mucoromycota</taxon>
        <taxon>Glomeromycotina</taxon>
        <taxon>Glomeromycetes</taxon>
        <taxon>Glomerales</taxon>
        <taxon>Glomeraceae</taxon>
        <taxon>Rhizophagus</taxon>
    </lineage>
</organism>
<feature type="domain" description="Sacsin/Nov" evidence="1">
    <location>
        <begin position="27"/>
        <end position="133"/>
    </location>
</feature>
<dbReference type="InterPro" id="IPR022155">
    <property type="entry name" value="DUF3684"/>
</dbReference>
<sequence>MSKNAFKKSIFLNPSKGNIMVNQRYLIDKILARYSTKFVIYRELMQNSDDANSSKVKIIFETKNPSTDKNILNDKIETIIYKNNGLAFKKEDWDRIQEIAVGNPGEQKIGAFGVGFYSLFSICEEPFVISNGKGMNFIWDHDQLLTVYGEIDGGDQEDRNWTTFAMRLREPDKFPDVEEFTLFLSDSLAFTSKIQEITVYFNNTQIIKLSKEEVQQATKSIDIKSEFNTYSPDKIFQLQLTSLNIKYIQMNVKRLLVLKNGSERQSLITDYQEEEISIVFKVADGILKITAKKEFSNEMKRITKKDLPEDTKIHMIFPEFKDLSKQVPSIFRKLLPYPEQGRMYVGFPTQQTIGCCLNLSAHVIPSVERESVDLVNNTLKDFNKEILNSAGILCSILYENEMNKIDEGFNVENMDQFEKRAAYVLRHFTFNKSTPNDFVGKIIEQQFFERLDQKLPILSTQGVLPITDVRIPNPKMEPFIKKVPIVPKMVLEDCKSFFKKANEMGLIKELSFQDVLLELSKRSLSEEIEIIALLEWWISVEDNTNLDKFTQFMQSATIRFINELKALDTIHYILDASFVTSETETLVPDDVLPYKISKNFKNSDMKKYFKWNKLPLVNWARFIVKQFDSEVTPTFAESVHKILAKNMNDTSQNDKNEIHDLFICKECIPTTRGMKKPDETYFQDVNLFPNLPVIQFQEFFDFQNLMKILGVNEVIKIDLILECASGENFDYMQLARYLGSMSDNLQDDEWEILKKAKIWSKEKPVTSRDDKIDDIRQKFAARELFVPLGSYREFCLPVIEWAEKWDHDTKEAKLLFELGLLKYPTLSKILELSAPPTEKGIRNNALEYFIKNFEDKYSDKYYAATIEIEFLPCSKSGVYAKPSECFINPDCEIMGFNVIDKDYRDKVEKLGVHHHPNSEKLFERLIENKLKTENEARVTFEYLETRDAFIESQWNSLSKSEFIPIYNKEHNIIQKNPHECFFKNSQGKTEEVFGEFFSFIDFGEAANRFLRKCGVKNEPPAIKIAELLVESSYKVWDSFKNDEKKYENYRFILQKIAEDFNTVKHKDPNLFIRMTKEPILLGVSEGNKKTLDSAKNIYINDNATYMKIFSDLLIVPEDYPKFLYECLECKRLSDSIEEEAKLLGNTRESKNFPDLQKNINEKAHLFYRDYPKHVIKRSEEWLKKLIVKETGKIEVKYSLKTKNRNKTNSVTAYILEDDGEVTLYINMTKLNYLEISNCLVKYIYKSHKPMDINHLTMILQTNSGYSKNDSKQVNLQHEIDKIRINQYQTQNYPNLEHLFNPLHAMFPDCKHDYIYQCLEQAEEDKLINVENHLMEGNYPKIKTPVNPYDPPVTAEIGKTFMNIIQIFRPNLGSYLKNQTIYCENIDVNGYSLQFEKLIDGMEFHIPENINKSEIFPKHQDSLDRFVNILKYLTEVFECAPKIICVFYDNSNLMAFNKDRVLFFNFKIYLDLYKNESTIDAITYWYMMICHELAHKFVDDHNSEHEYHLSSLATKYMKNLLKMMNKNKIDLDQNN</sequence>
<protein>
    <recommendedName>
        <fullName evidence="1">Sacsin/Nov domain-containing protein</fullName>
    </recommendedName>
</protein>
<dbReference type="HOGENOM" id="CLU_001744_1_0_1"/>
<dbReference type="NCBIfam" id="NF047352">
    <property type="entry name" value="P_loop_sacsin"/>
    <property type="match status" value="1"/>
</dbReference>
<dbReference type="SUPFAM" id="SSF55874">
    <property type="entry name" value="ATPase domain of HSP90 chaperone/DNA topoisomerase II/histidine kinase"/>
    <property type="match status" value="1"/>
</dbReference>
<keyword evidence="3" id="KW-1185">Reference proteome</keyword>
<dbReference type="EMBL" id="JEMT01028780">
    <property type="protein sequence ID" value="EXX53738.1"/>
    <property type="molecule type" value="Genomic_DNA"/>
</dbReference>